<proteinExistence type="predicted"/>
<dbReference type="Pfam" id="PF13692">
    <property type="entry name" value="Glyco_trans_1_4"/>
    <property type="match status" value="1"/>
</dbReference>
<protein>
    <recommendedName>
        <fullName evidence="2">Glycosyl transferase family 1 domain-containing protein</fullName>
    </recommendedName>
</protein>
<dbReference type="EMBL" id="BARS01035664">
    <property type="protein sequence ID" value="GAG21101.1"/>
    <property type="molecule type" value="Genomic_DNA"/>
</dbReference>
<dbReference type="PANTHER" id="PTHR45947:SF3">
    <property type="entry name" value="SULFOQUINOVOSYL TRANSFERASE SQD2"/>
    <property type="match status" value="1"/>
</dbReference>
<evidence type="ECO:0000313" key="1">
    <source>
        <dbReference type="EMBL" id="GAG21101.1"/>
    </source>
</evidence>
<organism evidence="1">
    <name type="scientific">marine sediment metagenome</name>
    <dbReference type="NCBI Taxonomy" id="412755"/>
    <lineage>
        <taxon>unclassified sequences</taxon>
        <taxon>metagenomes</taxon>
        <taxon>ecological metagenomes</taxon>
    </lineage>
</organism>
<sequence length="179" mass="20518">EMDLKGEHRIFHVSTTGMPRKGLGTVLEFAHLLRKNPDFQFYLVGRQDEDPVFGYEIKKLENVHHFGHTNDRYELATYYRSGNVLLYPTINDCSPNVVLEAMSCGMPVVAADSGGTPELIYKDDVHGGILIDERNPIFALKEVVNHLNLFKKRCVELVEKYHSKEVMGRNYLDLFKSLM</sequence>
<dbReference type="Gene3D" id="3.40.50.2000">
    <property type="entry name" value="Glycogen Phosphorylase B"/>
    <property type="match status" value="1"/>
</dbReference>
<dbReference type="InterPro" id="IPR050194">
    <property type="entry name" value="Glycosyltransferase_grp1"/>
</dbReference>
<feature type="non-terminal residue" evidence="1">
    <location>
        <position position="1"/>
    </location>
</feature>
<dbReference type="PANTHER" id="PTHR45947">
    <property type="entry name" value="SULFOQUINOVOSYL TRANSFERASE SQD2"/>
    <property type="match status" value="1"/>
</dbReference>
<dbReference type="AlphaFoldDB" id="X0X807"/>
<dbReference type="SUPFAM" id="SSF53756">
    <property type="entry name" value="UDP-Glycosyltransferase/glycogen phosphorylase"/>
    <property type="match status" value="1"/>
</dbReference>
<dbReference type="GO" id="GO:0016757">
    <property type="term" value="F:glycosyltransferase activity"/>
    <property type="evidence" value="ECO:0007669"/>
    <property type="project" value="TreeGrafter"/>
</dbReference>
<accession>X0X807</accession>
<name>X0X807_9ZZZZ</name>
<reference evidence="1" key="1">
    <citation type="journal article" date="2014" name="Front. Microbiol.">
        <title>High frequency of phylogenetically diverse reductive dehalogenase-homologous genes in deep subseafloor sedimentary metagenomes.</title>
        <authorList>
            <person name="Kawai M."/>
            <person name="Futagami T."/>
            <person name="Toyoda A."/>
            <person name="Takaki Y."/>
            <person name="Nishi S."/>
            <person name="Hori S."/>
            <person name="Arai W."/>
            <person name="Tsubouchi T."/>
            <person name="Morono Y."/>
            <person name="Uchiyama I."/>
            <person name="Ito T."/>
            <person name="Fujiyama A."/>
            <person name="Inagaki F."/>
            <person name="Takami H."/>
        </authorList>
    </citation>
    <scope>NUCLEOTIDE SEQUENCE</scope>
    <source>
        <strain evidence="1">Expedition CK06-06</strain>
    </source>
</reference>
<comment type="caution">
    <text evidence="1">The sequence shown here is derived from an EMBL/GenBank/DDBJ whole genome shotgun (WGS) entry which is preliminary data.</text>
</comment>
<gene>
    <name evidence="1" type="ORF">S01H1_54921</name>
</gene>
<evidence type="ECO:0008006" key="2">
    <source>
        <dbReference type="Google" id="ProtNLM"/>
    </source>
</evidence>